<dbReference type="Gene3D" id="3.30.2010.10">
    <property type="entry name" value="Metalloproteases ('zincins'), catalytic domain"/>
    <property type="match status" value="1"/>
</dbReference>
<sequence length="400" mass="44746">MFCRATRYPIFRQLNSKFLSRGPTKPTINVHNTIKRHVSTTRPRQDQYIRFGDIPPRPGGPPPPKRSAYQQLDTRVKYVIGFGIAGTIYYVAHLETVPQTGRWRFMNMGPKTEARIGELARAEMREQLGPKTLPINHPITRHVRRVVSRILTYSDLGTLSGDSTPRFTSPFNMSGGDDWTPDADFGASSQKAYGPNKEWDVIVVNDNKMINAMAVPGLVVVFTGILPVCQDEQGLAAVLAHEIGHVVARHTAERLSSQTIFFGFIILMQTLGVDYGISNIAQKLLLELPNSRTQEREADLIGLRLMSRACYNPQAAPEMFNRLGRVEAKLSSSMNLDFMRTHPSSANRVKYLEQALPEGYAILAENPDCQGMQEHYADFRHAAGAVPIKLDDQGGWSILR</sequence>
<dbReference type="InterPro" id="IPR001915">
    <property type="entry name" value="Peptidase_M48"/>
</dbReference>
<evidence type="ECO:0000256" key="3">
    <source>
        <dbReference type="ARBA" id="ARBA00022801"/>
    </source>
</evidence>
<dbReference type="GO" id="GO:0004222">
    <property type="term" value="F:metalloendopeptidase activity"/>
    <property type="evidence" value="ECO:0007669"/>
    <property type="project" value="InterPro"/>
</dbReference>
<dbReference type="GO" id="GO:0046872">
    <property type="term" value="F:metal ion binding"/>
    <property type="evidence" value="ECO:0007669"/>
    <property type="project" value="UniProtKB-KW"/>
</dbReference>
<evidence type="ECO:0000259" key="8">
    <source>
        <dbReference type="Pfam" id="PF01435"/>
    </source>
</evidence>
<comment type="cofactor">
    <cofactor evidence="6">
        <name>Zn(2+)</name>
        <dbReference type="ChEBI" id="CHEBI:29105"/>
    </cofactor>
    <text evidence="6">Binds 1 zinc ion per subunit.</text>
</comment>
<feature type="compositionally biased region" description="Pro residues" evidence="7">
    <location>
        <begin position="55"/>
        <end position="65"/>
    </location>
</feature>
<dbReference type="GO" id="GO:0005743">
    <property type="term" value="C:mitochondrial inner membrane"/>
    <property type="evidence" value="ECO:0007669"/>
    <property type="project" value="TreeGrafter"/>
</dbReference>
<evidence type="ECO:0000256" key="2">
    <source>
        <dbReference type="ARBA" id="ARBA00022723"/>
    </source>
</evidence>
<dbReference type="InterPro" id="IPR051156">
    <property type="entry name" value="Mito/Outer_Membr_Metalloprot"/>
</dbReference>
<dbReference type="PANTHER" id="PTHR22726:SF1">
    <property type="entry name" value="METALLOENDOPEPTIDASE OMA1, MITOCHONDRIAL"/>
    <property type="match status" value="1"/>
</dbReference>
<dbReference type="CDD" id="cd07331">
    <property type="entry name" value="M48C_Oma1_like"/>
    <property type="match status" value="1"/>
</dbReference>
<keyword evidence="4 6" id="KW-0862">Zinc</keyword>
<evidence type="ECO:0000256" key="5">
    <source>
        <dbReference type="ARBA" id="ARBA00023049"/>
    </source>
</evidence>
<comment type="similarity">
    <text evidence="6">Belongs to the peptidase M48 family.</text>
</comment>
<evidence type="ECO:0000256" key="1">
    <source>
        <dbReference type="ARBA" id="ARBA00022670"/>
    </source>
</evidence>
<feature type="domain" description="Peptidase M48" evidence="8">
    <location>
        <begin position="192"/>
        <end position="354"/>
    </location>
</feature>
<keyword evidence="5 6" id="KW-0482">Metalloprotease</keyword>
<evidence type="ECO:0000313" key="10">
    <source>
        <dbReference type="Proteomes" id="UP000308652"/>
    </source>
</evidence>
<dbReference type="GO" id="GO:0006515">
    <property type="term" value="P:protein quality control for misfolded or incompletely synthesized proteins"/>
    <property type="evidence" value="ECO:0007669"/>
    <property type="project" value="TreeGrafter"/>
</dbReference>
<keyword evidence="1 6" id="KW-0645">Protease</keyword>
<dbReference type="Pfam" id="PF01435">
    <property type="entry name" value="Peptidase_M48"/>
    <property type="match status" value="1"/>
</dbReference>
<evidence type="ECO:0000256" key="6">
    <source>
        <dbReference type="RuleBase" id="RU003983"/>
    </source>
</evidence>
<evidence type="ECO:0000313" key="9">
    <source>
        <dbReference type="EMBL" id="TFK32035.1"/>
    </source>
</evidence>
<dbReference type="GO" id="GO:0034982">
    <property type="term" value="P:mitochondrial protein processing"/>
    <property type="evidence" value="ECO:0007669"/>
    <property type="project" value="TreeGrafter"/>
</dbReference>
<reference evidence="9 10" key="1">
    <citation type="journal article" date="2019" name="Nat. Ecol. Evol.">
        <title>Megaphylogeny resolves global patterns of mushroom evolution.</title>
        <authorList>
            <person name="Varga T."/>
            <person name="Krizsan K."/>
            <person name="Foldi C."/>
            <person name="Dima B."/>
            <person name="Sanchez-Garcia M."/>
            <person name="Sanchez-Ramirez S."/>
            <person name="Szollosi G.J."/>
            <person name="Szarkandi J.G."/>
            <person name="Papp V."/>
            <person name="Albert L."/>
            <person name="Andreopoulos W."/>
            <person name="Angelini C."/>
            <person name="Antonin V."/>
            <person name="Barry K.W."/>
            <person name="Bougher N.L."/>
            <person name="Buchanan P."/>
            <person name="Buyck B."/>
            <person name="Bense V."/>
            <person name="Catcheside P."/>
            <person name="Chovatia M."/>
            <person name="Cooper J."/>
            <person name="Damon W."/>
            <person name="Desjardin D."/>
            <person name="Finy P."/>
            <person name="Geml J."/>
            <person name="Haridas S."/>
            <person name="Hughes K."/>
            <person name="Justo A."/>
            <person name="Karasinski D."/>
            <person name="Kautmanova I."/>
            <person name="Kiss B."/>
            <person name="Kocsube S."/>
            <person name="Kotiranta H."/>
            <person name="LaButti K.M."/>
            <person name="Lechner B.E."/>
            <person name="Liimatainen K."/>
            <person name="Lipzen A."/>
            <person name="Lukacs Z."/>
            <person name="Mihaltcheva S."/>
            <person name="Morgado L.N."/>
            <person name="Niskanen T."/>
            <person name="Noordeloos M.E."/>
            <person name="Ohm R.A."/>
            <person name="Ortiz-Santana B."/>
            <person name="Ovrebo C."/>
            <person name="Racz N."/>
            <person name="Riley R."/>
            <person name="Savchenko A."/>
            <person name="Shiryaev A."/>
            <person name="Soop K."/>
            <person name="Spirin V."/>
            <person name="Szebenyi C."/>
            <person name="Tomsovsky M."/>
            <person name="Tulloss R.E."/>
            <person name="Uehling J."/>
            <person name="Grigoriev I.V."/>
            <person name="Vagvolgyi C."/>
            <person name="Papp T."/>
            <person name="Martin F.M."/>
            <person name="Miettinen O."/>
            <person name="Hibbett D.S."/>
            <person name="Nagy L.G."/>
        </authorList>
    </citation>
    <scope>NUCLEOTIDE SEQUENCE [LARGE SCALE GENOMIC DNA]</scope>
    <source>
        <strain evidence="9 10">CBS 166.37</strain>
    </source>
</reference>
<keyword evidence="10" id="KW-1185">Reference proteome</keyword>
<dbReference type="EMBL" id="ML213689">
    <property type="protein sequence ID" value="TFK32035.1"/>
    <property type="molecule type" value="Genomic_DNA"/>
</dbReference>
<organism evidence="9 10">
    <name type="scientific">Crucibulum laeve</name>
    <dbReference type="NCBI Taxonomy" id="68775"/>
    <lineage>
        <taxon>Eukaryota</taxon>
        <taxon>Fungi</taxon>
        <taxon>Dikarya</taxon>
        <taxon>Basidiomycota</taxon>
        <taxon>Agaricomycotina</taxon>
        <taxon>Agaricomycetes</taxon>
        <taxon>Agaricomycetidae</taxon>
        <taxon>Agaricales</taxon>
        <taxon>Agaricineae</taxon>
        <taxon>Nidulariaceae</taxon>
        <taxon>Crucibulum</taxon>
    </lineage>
</organism>
<dbReference type="PANTHER" id="PTHR22726">
    <property type="entry name" value="METALLOENDOPEPTIDASE OMA1"/>
    <property type="match status" value="1"/>
</dbReference>
<name>A0A5C3LHC8_9AGAR</name>
<dbReference type="Proteomes" id="UP000308652">
    <property type="component" value="Unassembled WGS sequence"/>
</dbReference>
<evidence type="ECO:0000256" key="4">
    <source>
        <dbReference type="ARBA" id="ARBA00022833"/>
    </source>
</evidence>
<protein>
    <submittedName>
        <fullName evidence="9">Peptidase M48 family protein</fullName>
    </submittedName>
</protein>
<dbReference type="AlphaFoldDB" id="A0A5C3LHC8"/>
<keyword evidence="3 6" id="KW-0378">Hydrolase</keyword>
<evidence type="ECO:0000256" key="7">
    <source>
        <dbReference type="SAM" id="MobiDB-lite"/>
    </source>
</evidence>
<proteinExistence type="inferred from homology"/>
<accession>A0A5C3LHC8</accession>
<feature type="region of interest" description="Disordered" evidence="7">
    <location>
        <begin position="39"/>
        <end position="67"/>
    </location>
</feature>
<keyword evidence="2" id="KW-0479">Metal-binding</keyword>
<dbReference type="STRING" id="68775.A0A5C3LHC8"/>
<dbReference type="OrthoDB" id="7464992at2759"/>
<gene>
    <name evidence="9" type="ORF">BDQ12DRAFT_659700</name>
</gene>